<name>A0A8X6VS03_TRICX</name>
<dbReference type="GO" id="GO:0003676">
    <property type="term" value="F:nucleic acid binding"/>
    <property type="evidence" value="ECO:0007669"/>
    <property type="project" value="InterPro"/>
</dbReference>
<proteinExistence type="predicted"/>
<feature type="region of interest" description="Disordered" evidence="1">
    <location>
        <begin position="76"/>
        <end position="95"/>
    </location>
</feature>
<evidence type="ECO:0000313" key="2">
    <source>
        <dbReference type="EMBL" id="GFY18875.1"/>
    </source>
</evidence>
<organism evidence="2 3">
    <name type="scientific">Trichonephila clavipes</name>
    <name type="common">Golden silk orbweaver</name>
    <name type="synonym">Nephila clavipes</name>
    <dbReference type="NCBI Taxonomy" id="2585209"/>
    <lineage>
        <taxon>Eukaryota</taxon>
        <taxon>Metazoa</taxon>
        <taxon>Ecdysozoa</taxon>
        <taxon>Arthropoda</taxon>
        <taxon>Chelicerata</taxon>
        <taxon>Arachnida</taxon>
        <taxon>Araneae</taxon>
        <taxon>Araneomorphae</taxon>
        <taxon>Entelegynae</taxon>
        <taxon>Araneoidea</taxon>
        <taxon>Nephilidae</taxon>
        <taxon>Trichonephila</taxon>
    </lineage>
</organism>
<comment type="caution">
    <text evidence="2">The sequence shown here is derived from an EMBL/GenBank/DDBJ whole genome shotgun (WGS) entry which is preliminary data.</text>
</comment>
<gene>
    <name evidence="2" type="ORF">TNCV_3875631</name>
</gene>
<reference evidence="2" key="1">
    <citation type="submission" date="2020-08" db="EMBL/GenBank/DDBJ databases">
        <title>Multicomponent nature underlies the extraordinary mechanical properties of spider dragline silk.</title>
        <authorList>
            <person name="Kono N."/>
            <person name="Nakamura H."/>
            <person name="Mori M."/>
            <person name="Yoshida Y."/>
            <person name="Ohtoshi R."/>
            <person name="Malay A.D."/>
            <person name="Moran D.A.P."/>
            <person name="Tomita M."/>
            <person name="Numata K."/>
            <person name="Arakawa K."/>
        </authorList>
    </citation>
    <scope>NUCLEOTIDE SEQUENCE</scope>
</reference>
<protein>
    <submittedName>
        <fullName evidence="2">Uncharacterized protein</fullName>
    </submittedName>
</protein>
<dbReference type="AlphaFoldDB" id="A0A8X6VS03"/>
<evidence type="ECO:0000256" key="1">
    <source>
        <dbReference type="SAM" id="MobiDB-lite"/>
    </source>
</evidence>
<accession>A0A8X6VS03</accession>
<keyword evidence="3" id="KW-1185">Reference proteome</keyword>
<dbReference type="Gene3D" id="3.30.420.10">
    <property type="entry name" value="Ribonuclease H-like superfamily/Ribonuclease H"/>
    <property type="match status" value="1"/>
</dbReference>
<dbReference type="Proteomes" id="UP000887159">
    <property type="component" value="Unassembled WGS sequence"/>
</dbReference>
<dbReference type="EMBL" id="BMAU01021350">
    <property type="protein sequence ID" value="GFY18875.1"/>
    <property type="molecule type" value="Genomic_DNA"/>
</dbReference>
<evidence type="ECO:0000313" key="3">
    <source>
        <dbReference type="Proteomes" id="UP000887159"/>
    </source>
</evidence>
<dbReference type="InterPro" id="IPR036397">
    <property type="entry name" value="RNaseH_sf"/>
</dbReference>
<sequence length="95" mass="10491">MVAKPLVRHHTPVTTVDELWYFVEASQSSVPVHAIQSLFDSMPKRIKAVISVRGGPAPFDPRTSTGQWTGVADHYSKATRRPSNFQENKGENTAA</sequence>